<dbReference type="Pfam" id="PF26343">
    <property type="entry name" value="VapC50_C"/>
    <property type="match status" value="1"/>
</dbReference>
<evidence type="ECO:0000259" key="1">
    <source>
        <dbReference type="Pfam" id="PF26343"/>
    </source>
</evidence>
<evidence type="ECO:0000313" key="2">
    <source>
        <dbReference type="EMBL" id="NMN02367.1"/>
    </source>
</evidence>
<name>A0ABX1SYV5_9BIFI</name>
<comment type="caution">
    <text evidence="2">The sequence shown here is derived from an EMBL/GenBank/DDBJ whole genome shotgun (WGS) entry which is preliminary data.</text>
</comment>
<dbReference type="Proteomes" id="UP000553756">
    <property type="component" value="Unassembled WGS sequence"/>
</dbReference>
<accession>A0ABX1SYV5</accession>
<sequence>MTDGWEPLEDTITLPDPDDRHVVAAARQAGAESIVTFNLRHFPLEALSGYGLASESPDTFLTRIADAHPEETLRIMTRLVSSKKRPPRTMQEEIQHLENTGAPLFASRLRSLFRM</sequence>
<reference evidence="2 3" key="1">
    <citation type="submission" date="2020-02" db="EMBL/GenBank/DDBJ databases">
        <title>Characterization of phylogenetic diversity of novel bifidobacterial species isolated in Czech ZOOs.</title>
        <authorList>
            <person name="Lugli G.A."/>
            <person name="Vera N.B."/>
            <person name="Ventura M."/>
        </authorList>
    </citation>
    <scope>NUCLEOTIDE SEQUENCE [LARGE SCALE GENOMIC DNA]</scope>
    <source>
        <strain evidence="2 3">DSM 109963</strain>
    </source>
</reference>
<dbReference type="InterPro" id="IPR058652">
    <property type="entry name" value="VapC50_C"/>
</dbReference>
<feature type="domain" description="VapC50 C-terminal" evidence="1">
    <location>
        <begin position="57"/>
        <end position="110"/>
    </location>
</feature>
<proteinExistence type="predicted"/>
<dbReference type="EMBL" id="JAAIIJ010000019">
    <property type="protein sequence ID" value="NMN02367.1"/>
    <property type="molecule type" value="Genomic_DNA"/>
</dbReference>
<organism evidence="2 3">
    <name type="scientific">Bifidobacterium panos</name>
    <dbReference type="NCBI Taxonomy" id="2675321"/>
    <lineage>
        <taxon>Bacteria</taxon>
        <taxon>Bacillati</taxon>
        <taxon>Actinomycetota</taxon>
        <taxon>Actinomycetes</taxon>
        <taxon>Bifidobacteriales</taxon>
        <taxon>Bifidobacteriaceae</taxon>
        <taxon>Bifidobacterium</taxon>
    </lineage>
</organism>
<evidence type="ECO:0000313" key="3">
    <source>
        <dbReference type="Proteomes" id="UP000553756"/>
    </source>
</evidence>
<protein>
    <submittedName>
        <fullName evidence="2">PIN domain-containing protein</fullName>
    </submittedName>
</protein>
<keyword evidence="3" id="KW-1185">Reference proteome</keyword>
<gene>
    <name evidence="2" type="ORF">G1C94_0989</name>
</gene>
<dbReference type="RefSeq" id="WP_172145641.1">
    <property type="nucleotide sequence ID" value="NZ_JAAIIJ010000019.1"/>
</dbReference>